<feature type="domain" description="CobW C-terminal" evidence="2">
    <location>
        <begin position="229"/>
        <end position="323"/>
    </location>
</feature>
<dbReference type="Pfam" id="PF02492">
    <property type="entry name" value="cobW"/>
    <property type="match status" value="1"/>
</dbReference>
<comment type="function">
    <text evidence="1">Zinc chaperone that directly transfers zinc cofactor to target proteins, thereby activating them. Zinc is transferred from the CXCC motif in the GTPase domain to the zinc binding site in target proteins in a process requiring GTP hydrolysis.</text>
</comment>
<dbReference type="Proteomes" id="UP001595848">
    <property type="component" value="Unassembled WGS sequence"/>
</dbReference>
<evidence type="ECO:0000259" key="2">
    <source>
        <dbReference type="SMART" id="SM00833"/>
    </source>
</evidence>
<dbReference type="Pfam" id="PF07683">
    <property type="entry name" value="CobW_C"/>
    <property type="match status" value="1"/>
</dbReference>
<dbReference type="SMART" id="SM00833">
    <property type="entry name" value="CobW_C"/>
    <property type="match status" value="1"/>
</dbReference>
<evidence type="ECO:0000313" key="3">
    <source>
        <dbReference type="EMBL" id="MFC4201444.1"/>
    </source>
</evidence>
<accession>A0ABV8P027</accession>
<sequence>MPVILLTGFLGSGKTTLLARWIHHPAFADTAVIINEFGEVGLDHVLLEKSDDRDVVLLDSGCLCCAMNSPLQDSLEDLYYRRLRGEIPAFQRVIVETSGLADPAPLVNTLAADPSVAAHYEFAGVVATMDAVHGLAALASYKEAATQLALADRVVVTKTDVAGAAQVQAVLEEVARRNPHARAVQSPGERPDDAASAAIEGLQAHALPAAQETPRPRSDRFSHLLRYGIGSFTLHTGQAVSWPQYARWVDAMQRTLGERLLRLKGTLVMEDGHVYAIHAVHHLFSPPKALPDDSVPPALRGALVVIARDLSAEDLEEIFALLAQEPSAAR</sequence>
<proteinExistence type="predicted"/>
<dbReference type="PANTHER" id="PTHR13748:SF62">
    <property type="entry name" value="COBW DOMAIN-CONTAINING PROTEIN"/>
    <property type="match status" value="1"/>
</dbReference>
<reference evidence="4" key="1">
    <citation type="journal article" date="2019" name="Int. J. Syst. Evol. Microbiol.">
        <title>The Global Catalogue of Microorganisms (GCM) 10K type strain sequencing project: providing services to taxonomists for standard genome sequencing and annotation.</title>
        <authorList>
            <consortium name="The Broad Institute Genomics Platform"/>
            <consortium name="The Broad Institute Genome Sequencing Center for Infectious Disease"/>
            <person name="Wu L."/>
            <person name="Ma J."/>
        </authorList>
    </citation>
    <scope>NUCLEOTIDE SEQUENCE [LARGE SCALE GENOMIC DNA]</scope>
    <source>
        <strain evidence="4">LMG 24813</strain>
    </source>
</reference>
<protein>
    <submittedName>
        <fullName evidence="3">CobW family GTP-binding protein</fullName>
    </submittedName>
</protein>
<dbReference type="InterPro" id="IPR011629">
    <property type="entry name" value="CobW-like_C"/>
</dbReference>
<dbReference type="PANTHER" id="PTHR13748">
    <property type="entry name" value="COBW-RELATED"/>
    <property type="match status" value="1"/>
</dbReference>
<dbReference type="EMBL" id="JBHSBV010000003">
    <property type="protein sequence ID" value="MFC4201444.1"/>
    <property type="molecule type" value="Genomic_DNA"/>
</dbReference>
<evidence type="ECO:0000256" key="1">
    <source>
        <dbReference type="ARBA" id="ARBA00045658"/>
    </source>
</evidence>
<organism evidence="3 4">
    <name type="scientific">Candidimonas humi</name>
    <dbReference type="NCBI Taxonomy" id="683355"/>
    <lineage>
        <taxon>Bacteria</taxon>
        <taxon>Pseudomonadati</taxon>
        <taxon>Pseudomonadota</taxon>
        <taxon>Betaproteobacteria</taxon>
        <taxon>Burkholderiales</taxon>
        <taxon>Alcaligenaceae</taxon>
        <taxon>Candidimonas</taxon>
    </lineage>
</organism>
<dbReference type="CDD" id="cd03112">
    <property type="entry name" value="CobW-like"/>
    <property type="match status" value="1"/>
</dbReference>
<dbReference type="InterPro" id="IPR051316">
    <property type="entry name" value="Zinc-reg_GTPase_activator"/>
</dbReference>
<evidence type="ECO:0000313" key="4">
    <source>
        <dbReference type="Proteomes" id="UP001595848"/>
    </source>
</evidence>
<dbReference type="InterPro" id="IPR003495">
    <property type="entry name" value="CobW/HypB/UreG_nucleotide-bd"/>
</dbReference>
<name>A0ABV8P027_9BURK</name>
<dbReference type="RefSeq" id="WP_217963199.1">
    <property type="nucleotide sequence ID" value="NZ_JAHTBN010000002.1"/>
</dbReference>
<gene>
    <name evidence="3" type="ORF">ACFOY1_10815</name>
</gene>
<keyword evidence="4" id="KW-1185">Reference proteome</keyword>
<comment type="caution">
    <text evidence="3">The sequence shown here is derived from an EMBL/GenBank/DDBJ whole genome shotgun (WGS) entry which is preliminary data.</text>
</comment>